<dbReference type="CDD" id="cd16018">
    <property type="entry name" value="Enpp"/>
    <property type="match status" value="1"/>
</dbReference>
<dbReference type="EMBL" id="JAXCGZ010021441">
    <property type="protein sequence ID" value="KAK7051150.1"/>
    <property type="molecule type" value="Genomic_DNA"/>
</dbReference>
<keyword evidence="2" id="KW-1185">Reference proteome</keyword>
<accession>A0AAN8WD41</accession>
<dbReference type="AlphaFoldDB" id="A0AAN8WD41"/>
<reference evidence="1 2" key="1">
    <citation type="submission" date="2023-11" db="EMBL/GenBank/DDBJ databases">
        <title>Halocaridina rubra genome assembly.</title>
        <authorList>
            <person name="Smith C."/>
        </authorList>
    </citation>
    <scope>NUCLEOTIDE SEQUENCE [LARGE SCALE GENOMIC DNA]</scope>
    <source>
        <strain evidence="1">EP-1</strain>
        <tissue evidence="1">Whole</tissue>
    </source>
</reference>
<evidence type="ECO:0000313" key="1">
    <source>
        <dbReference type="EMBL" id="KAK7051150.1"/>
    </source>
</evidence>
<dbReference type="PANTHER" id="PTHR10151:SF114">
    <property type="entry name" value="ECTONUCLEOTIDE PYROPHOSPHATASE_PHOSPHODIESTERASE C27A7.3"/>
    <property type="match status" value="1"/>
</dbReference>
<name>A0AAN8WD41_HALRR</name>
<organism evidence="1 2">
    <name type="scientific">Halocaridina rubra</name>
    <name type="common">Hawaiian red shrimp</name>
    <dbReference type="NCBI Taxonomy" id="373956"/>
    <lineage>
        <taxon>Eukaryota</taxon>
        <taxon>Metazoa</taxon>
        <taxon>Ecdysozoa</taxon>
        <taxon>Arthropoda</taxon>
        <taxon>Crustacea</taxon>
        <taxon>Multicrustacea</taxon>
        <taxon>Malacostraca</taxon>
        <taxon>Eumalacostraca</taxon>
        <taxon>Eucarida</taxon>
        <taxon>Decapoda</taxon>
        <taxon>Pleocyemata</taxon>
        <taxon>Caridea</taxon>
        <taxon>Atyoidea</taxon>
        <taxon>Atyidae</taxon>
        <taxon>Halocaridina</taxon>
    </lineage>
</organism>
<dbReference type="Proteomes" id="UP001381693">
    <property type="component" value="Unassembled WGS sequence"/>
</dbReference>
<comment type="caution">
    <text evidence="1">The sequence shown here is derived from an EMBL/GenBank/DDBJ whole genome shotgun (WGS) entry which is preliminary data.</text>
</comment>
<dbReference type="Gene3D" id="3.40.720.10">
    <property type="entry name" value="Alkaline Phosphatase, subunit A"/>
    <property type="match status" value="1"/>
</dbReference>
<dbReference type="PANTHER" id="PTHR10151">
    <property type="entry name" value="ECTONUCLEOTIDE PYROPHOSPHATASE/PHOSPHODIESTERASE"/>
    <property type="match status" value="1"/>
</dbReference>
<sequence length="153" mass="17777">MDGFRAEYLSRGFTPTLVALANRGVRAPYMKASYPTITFPNHYTIATGLYPPDHGIIANRFYDPVFKTEFKLGSNESLKLRWWGGEPIWKTVEKQGKKSATFFWPGSEVEGNQPTYWFPYNESIPFEYRVDQVGTLFINLRCKYDDNYNDSFL</sequence>
<dbReference type="SUPFAM" id="SSF53649">
    <property type="entry name" value="Alkaline phosphatase-like"/>
    <property type="match status" value="1"/>
</dbReference>
<gene>
    <name evidence="1" type="primary">ENPP2</name>
    <name evidence="1" type="ORF">SK128_008884</name>
</gene>
<dbReference type="InterPro" id="IPR002591">
    <property type="entry name" value="Phosphodiest/P_Trfase"/>
</dbReference>
<dbReference type="InterPro" id="IPR017850">
    <property type="entry name" value="Alkaline_phosphatase_core_sf"/>
</dbReference>
<protein>
    <submittedName>
        <fullName evidence="1">Ectonucleotide pyrophosphatase/phosphodiesterase member 2</fullName>
    </submittedName>
</protein>
<evidence type="ECO:0000313" key="2">
    <source>
        <dbReference type="Proteomes" id="UP001381693"/>
    </source>
</evidence>
<dbReference type="Pfam" id="PF01663">
    <property type="entry name" value="Phosphodiest"/>
    <property type="match status" value="1"/>
</dbReference>
<proteinExistence type="predicted"/>